<feature type="compositionally biased region" description="Low complexity" evidence="2">
    <location>
        <begin position="534"/>
        <end position="554"/>
    </location>
</feature>
<evidence type="ECO:0000313" key="4">
    <source>
        <dbReference type="Proteomes" id="UP000215902"/>
    </source>
</evidence>
<dbReference type="PANTHER" id="PTHR31540">
    <property type="entry name" value="CENTROSOMAL PROTEIN OF 131 KDA"/>
    <property type="match status" value="1"/>
</dbReference>
<feature type="compositionally biased region" description="Low complexity" evidence="2">
    <location>
        <begin position="46"/>
        <end position="56"/>
    </location>
</feature>
<sequence length="1127" mass="125569">DLSLTGSQIGSARSRLSSGSGGGGGRDSVRSRGGGSGWRGSGGGSQSDLSNGARKQAGGGGGKSTVSKASSKASSAASHSCFLPPQGLPDSARSDATVSAVSAANSTYRQTPRIRQRLLPEKQQQQQKQQQQKKQTKQPQQQQQRPPELDMYLDLNQLDSDNDGADAEAKQALDLVASGGGQQQQQLRDWDEIRVASSGELGEEDGDDDQRLFHGDKRDNNEDEEAAASPLAVSHSARQNVEAYVAKVSAATRIQRWWKRHRRRRAACQAALRRLATESKARLSSLGPELPTSAEQAEAARAKREAAASQDRQRAVRELRARREEKRAAEAADAKRVAEAEVDKLDRAGLIRKSKVSASGQGRLQPAPQTPKERRESSKAAVAQSPSPTPRSEQKQQKSGGSSSSKKQHQQPEPEEDAAASPVAGDAVSDLDTATLVSAVSRRTAGSGSSKAQDIFSTLKALEEPPDSGAGRSGSGVGGKPRSAWVDDIDKLLSAEAPQTGGSLTADRLAALDSSGNSSKSAAAGKRMNSWLTGVQLQQHQPQQSPQQSSRQEQSGGGGSGGFVETPRAEAISKQLDAAMEAATSQVLSQQLALDEKNRTVESLQRALQQQRELTVRHVRETERQLTKQLEMQRSEYEATVQRNYTLIDQLIDEKKVLQEKCESMLQELKTLRKQADDKLRHAEDRHAAELTRVKELHAAAEKLRREKWEAEKTKKIKELTVKGLEPEIQAMVARHKQEIQRLRAQHEADLLAADERAGQRYVRLTEELRDQLAQEKDAACAREREAARQRYESQLEAETQALEAQRKRMYAEVQEEKDRLADTAARQRQELDRLRAELADTHSRSADTMKSEFAQAREEQDRRHEQEMRALREALAAEKQAFEQNLLKRQESTLVQRERELKEQLRRERDKEIELVLQRLEADTSSAKEEAERSAASRVARLKEKFAGEVAELERSERQALEKYNQIKARNLEVEGELERLKVLMKQKEVEIDDIRALYDKLNRERKQVSEVVRQEFADRLVSVEEENKRLKAEASETRARCAQDVERARAETQEAKRASEEEMEEIHRRVKEAIRKKEDVVNELRQQYQTAVKRAEHLEQLLEQQRQQLLSLGAKNPAGGAKDKR</sequence>
<feature type="compositionally biased region" description="Low complexity" evidence="2">
    <location>
        <begin position="64"/>
        <end position="80"/>
    </location>
</feature>
<comment type="caution">
    <text evidence="3">The sequence shown here is derived from an EMBL/GenBank/DDBJ whole genome shotgun (WGS) entry which is preliminary data.</text>
</comment>
<dbReference type="Proteomes" id="UP000215902">
    <property type="component" value="Unassembled WGS sequence"/>
</dbReference>
<organism evidence="3 4">
    <name type="scientific">Macrostomum lignano</name>
    <dbReference type="NCBI Taxonomy" id="282301"/>
    <lineage>
        <taxon>Eukaryota</taxon>
        <taxon>Metazoa</taxon>
        <taxon>Spiralia</taxon>
        <taxon>Lophotrochozoa</taxon>
        <taxon>Platyhelminthes</taxon>
        <taxon>Rhabditophora</taxon>
        <taxon>Macrostomorpha</taxon>
        <taxon>Macrostomida</taxon>
        <taxon>Macrostomidae</taxon>
        <taxon>Macrostomum</taxon>
    </lineage>
</organism>
<feature type="non-terminal residue" evidence="3">
    <location>
        <position position="1"/>
    </location>
</feature>
<dbReference type="InterPro" id="IPR030465">
    <property type="entry name" value="CEP131"/>
</dbReference>
<feature type="compositionally biased region" description="Low complexity" evidence="2">
    <location>
        <begin position="513"/>
        <end position="524"/>
    </location>
</feature>
<dbReference type="AlphaFoldDB" id="A0A267EQT2"/>
<dbReference type="OrthoDB" id="197735at2759"/>
<feature type="region of interest" description="Disordered" evidence="2">
    <location>
        <begin position="280"/>
        <end position="427"/>
    </location>
</feature>
<dbReference type="PANTHER" id="PTHR31540:SF1">
    <property type="entry name" value="CENTROSOMAL PROTEIN OF 131 KDA"/>
    <property type="match status" value="1"/>
</dbReference>
<feature type="compositionally biased region" description="Polar residues" evidence="2">
    <location>
        <begin position="444"/>
        <end position="456"/>
    </location>
</feature>
<reference evidence="3 4" key="1">
    <citation type="submission" date="2017-06" db="EMBL/GenBank/DDBJ databases">
        <title>A platform for efficient transgenesis in Macrostomum lignano, a flatworm model organism for stem cell research.</title>
        <authorList>
            <person name="Berezikov E."/>
        </authorList>
    </citation>
    <scope>NUCLEOTIDE SEQUENCE [LARGE SCALE GENOMIC DNA]</scope>
    <source>
        <strain evidence="3">DV1</strain>
        <tissue evidence="3">Whole organism</tissue>
    </source>
</reference>
<feature type="compositionally biased region" description="Basic and acidic residues" evidence="2">
    <location>
        <begin position="298"/>
        <end position="349"/>
    </location>
</feature>
<dbReference type="GO" id="GO:0035735">
    <property type="term" value="P:intraciliary transport involved in cilium assembly"/>
    <property type="evidence" value="ECO:0007669"/>
    <property type="project" value="InterPro"/>
</dbReference>
<dbReference type="GO" id="GO:0034451">
    <property type="term" value="C:centriolar satellite"/>
    <property type="evidence" value="ECO:0007669"/>
    <property type="project" value="TreeGrafter"/>
</dbReference>
<protein>
    <recommendedName>
        <fullName evidence="5">Centrosomal protein of 131 kDa</fullName>
    </recommendedName>
</protein>
<dbReference type="EMBL" id="NIVC01001805">
    <property type="protein sequence ID" value="PAA63905.1"/>
    <property type="molecule type" value="Genomic_DNA"/>
</dbReference>
<name>A0A267EQT2_9PLAT</name>
<feature type="coiled-coil region" evidence="1">
    <location>
        <begin position="648"/>
        <end position="757"/>
    </location>
</feature>
<keyword evidence="4" id="KW-1185">Reference proteome</keyword>
<keyword evidence="1" id="KW-0175">Coiled coil</keyword>
<evidence type="ECO:0000313" key="3">
    <source>
        <dbReference type="EMBL" id="PAA63905.1"/>
    </source>
</evidence>
<feature type="compositionally biased region" description="Basic and acidic residues" evidence="2">
    <location>
        <begin position="209"/>
        <end position="220"/>
    </location>
</feature>
<feature type="region of interest" description="Disordered" evidence="2">
    <location>
        <begin position="440"/>
        <end position="483"/>
    </location>
</feature>
<feature type="region of interest" description="Disordered" evidence="2">
    <location>
        <begin position="840"/>
        <end position="861"/>
    </location>
</feature>
<dbReference type="STRING" id="282301.A0A267EQT2"/>
<evidence type="ECO:0000256" key="2">
    <source>
        <dbReference type="SAM" id="MobiDB-lite"/>
    </source>
</evidence>
<gene>
    <name evidence="3" type="ORF">BOX15_Mlig032023g16</name>
</gene>
<dbReference type="GO" id="GO:0005929">
    <property type="term" value="C:cilium"/>
    <property type="evidence" value="ECO:0007669"/>
    <property type="project" value="GOC"/>
</dbReference>
<evidence type="ECO:0000256" key="1">
    <source>
        <dbReference type="SAM" id="Coils"/>
    </source>
</evidence>
<feature type="region of interest" description="Disordered" evidence="2">
    <location>
        <begin position="1"/>
        <end position="234"/>
    </location>
</feature>
<dbReference type="GO" id="GO:0010824">
    <property type="term" value="P:regulation of centrosome duplication"/>
    <property type="evidence" value="ECO:0007669"/>
    <property type="project" value="TreeGrafter"/>
</dbReference>
<feature type="compositionally biased region" description="Gly residues" evidence="2">
    <location>
        <begin position="19"/>
        <end position="45"/>
    </location>
</feature>
<evidence type="ECO:0008006" key="5">
    <source>
        <dbReference type="Google" id="ProtNLM"/>
    </source>
</evidence>
<feature type="region of interest" description="Disordered" evidence="2">
    <location>
        <begin position="513"/>
        <end position="570"/>
    </location>
</feature>
<feature type="compositionally biased region" description="Low complexity" evidence="2">
    <location>
        <begin position="122"/>
        <end position="144"/>
    </location>
</feature>
<proteinExistence type="predicted"/>
<accession>A0A267EQT2</accession>
<feature type="compositionally biased region" description="Low complexity" evidence="2">
    <location>
        <begin position="90"/>
        <end position="107"/>
    </location>
</feature>